<keyword evidence="2" id="KW-1185">Reference proteome</keyword>
<evidence type="ECO:0000313" key="1">
    <source>
        <dbReference type="EMBL" id="CAK5087806.1"/>
    </source>
</evidence>
<reference evidence="1" key="1">
    <citation type="submission" date="2023-11" db="EMBL/GenBank/DDBJ databases">
        <authorList>
            <person name="Poullet M."/>
        </authorList>
    </citation>
    <scope>NUCLEOTIDE SEQUENCE</scope>
    <source>
        <strain evidence="1">E1834</strain>
    </source>
</reference>
<name>A0ACB1A9X1_MELEN</name>
<organism evidence="1 2">
    <name type="scientific">Meloidogyne enterolobii</name>
    <name type="common">Root-knot nematode worm</name>
    <name type="synonym">Meloidogyne mayaguensis</name>
    <dbReference type="NCBI Taxonomy" id="390850"/>
    <lineage>
        <taxon>Eukaryota</taxon>
        <taxon>Metazoa</taxon>
        <taxon>Ecdysozoa</taxon>
        <taxon>Nematoda</taxon>
        <taxon>Chromadorea</taxon>
        <taxon>Rhabditida</taxon>
        <taxon>Tylenchina</taxon>
        <taxon>Tylenchomorpha</taxon>
        <taxon>Tylenchoidea</taxon>
        <taxon>Meloidogynidae</taxon>
        <taxon>Meloidogyninae</taxon>
        <taxon>Meloidogyne</taxon>
    </lineage>
</organism>
<protein>
    <submittedName>
        <fullName evidence="1">Uncharacterized protein</fullName>
    </submittedName>
</protein>
<dbReference type="EMBL" id="CAVMJV010000067">
    <property type="protein sequence ID" value="CAK5087806.1"/>
    <property type="molecule type" value="Genomic_DNA"/>
</dbReference>
<gene>
    <name evidence="1" type="ORF">MENTE1834_LOCUS35424</name>
</gene>
<evidence type="ECO:0000313" key="2">
    <source>
        <dbReference type="Proteomes" id="UP001497535"/>
    </source>
</evidence>
<accession>A0ACB1A9X1</accession>
<proteinExistence type="predicted"/>
<sequence length="49" mass="5814">MLLLVLGRRLLLPREMDKEFEGLKKEEKRGMTAVYADYFEEFCLTIFGI</sequence>
<dbReference type="Proteomes" id="UP001497535">
    <property type="component" value="Unassembled WGS sequence"/>
</dbReference>
<comment type="caution">
    <text evidence="1">The sequence shown here is derived from an EMBL/GenBank/DDBJ whole genome shotgun (WGS) entry which is preliminary data.</text>
</comment>